<dbReference type="InterPro" id="IPR003018">
    <property type="entry name" value="GAF"/>
</dbReference>
<keyword evidence="1 4" id="KW-0597">Phosphoprotein</keyword>
<dbReference type="PROSITE" id="PS50110">
    <property type="entry name" value="RESPONSE_REGULATORY"/>
    <property type="match status" value="1"/>
</dbReference>
<dbReference type="STRING" id="1890364.A0A2P6NEA9"/>
<feature type="domain" description="Response regulatory" evidence="6">
    <location>
        <begin position="769"/>
        <end position="886"/>
    </location>
</feature>
<feature type="domain" description="PAS" evidence="7">
    <location>
        <begin position="206"/>
        <end position="250"/>
    </location>
</feature>
<dbReference type="InterPro" id="IPR035965">
    <property type="entry name" value="PAS-like_dom_sf"/>
</dbReference>
<evidence type="ECO:0000313" key="9">
    <source>
        <dbReference type="EMBL" id="PRP82297.1"/>
    </source>
</evidence>
<dbReference type="InterPro" id="IPR001610">
    <property type="entry name" value="PAC"/>
</dbReference>
<dbReference type="InParanoid" id="A0A2P6NEA9"/>
<dbReference type="InterPro" id="IPR000700">
    <property type="entry name" value="PAS-assoc_C"/>
</dbReference>
<dbReference type="OrthoDB" id="21225at2759"/>
<evidence type="ECO:0000259" key="7">
    <source>
        <dbReference type="PROSITE" id="PS50112"/>
    </source>
</evidence>
<dbReference type="InterPro" id="IPR003594">
    <property type="entry name" value="HATPase_dom"/>
</dbReference>
<dbReference type="Pfam" id="PF01590">
    <property type="entry name" value="GAF"/>
    <property type="match status" value="1"/>
</dbReference>
<dbReference type="SUPFAM" id="SSF55785">
    <property type="entry name" value="PYP-like sensor domain (PAS domain)"/>
    <property type="match status" value="1"/>
</dbReference>
<evidence type="ECO:0000256" key="1">
    <source>
        <dbReference type="ARBA" id="ARBA00022553"/>
    </source>
</evidence>
<dbReference type="PROSITE" id="PS50113">
    <property type="entry name" value="PAC"/>
    <property type="match status" value="1"/>
</dbReference>
<dbReference type="Gene3D" id="1.10.287.130">
    <property type="match status" value="1"/>
</dbReference>
<dbReference type="PROSITE" id="PS50109">
    <property type="entry name" value="HIS_KIN"/>
    <property type="match status" value="1"/>
</dbReference>
<dbReference type="PANTHER" id="PTHR45339">
    <property type="entry name" value="HYBRID SIGNAL TRANSDUCTION HISTIDINE KINASE J"/>
    <property type="match status" value="1"/>
</dbReference>
<evidence type="ECO:0000259" key="5">
    <source>
        <dbReference type="PROSITE" id="PS50109"/>
    </source>
</evidence>
<dbReference type="SMART" id="SM00086">
    <property type="entry name" value="PAC"/>
    <property type="match status" value="1"/>
</dbReference>
<dbReference type="NCBIfam" id="TIGR00229">
    <property type="entry name" value="sensory_box"/>
    <property type="match status" value="1"/>
</dbReference>
<dbReference type="PROSITE" id="PS50112">
    <property type="entry name" value="PAS"/>
    <property type="match status" value="1"/>
</dbReference>
<dbReference type="InterPro" id="IPR004358">
    <property type="entry name" value="Sig_transdc_His_kin-like_C"/>
</dbReference>
<dbReference type="SUPFAM" id="SSF55874">
    <property type="entry name" value="ATPase domain of HSP90 chaperone/DNA topoisomerase II/histidine kinase"/>
    <property type="match status" value="1"/>
</dbReference>
<proteinExistence type="predicted"/>
<dbReference type="Pfam" id="PF02518">
    <property type="entry name" value="HATPase_c"/>
    <property type="match status" value="1"/>
</dbReference>
<dbReference type="PANTHER" id="PTHR45339:SF5">
    <property type="entry name" value="HISTIDINE KINASE"/>
    <property type="match status" value="1"/>
</dbReference>
<dbReference type="InterPro" id="IPR005467">
    <property type="entry name" value="His_kinase_dom"/>
</dbReference>
<feature type="domain" description="PAC" evidence="8">
    <location>
        <begin position="282"/>
        <end position="334"/>
    </location>
</feature>
<dbReference type="SMART" id="SM00388">
    <property type="entry name" value="HisKA"/>
    <property type="match status" value="1"/>
</dbReference>
<dbReference type="CDD" id="cd17546">
    <property type="entry name" value="REC_hyHK_CKI1_RcsC-like"/>
    <property type="match status" value="1"/>
</dbReference>
<keyword evidence="3" id="KW-0418">Kinase</keyword>
<dbReference type="InterPro" id="IPR003661">
    <property type="entry name" value="HisK_dim/P_dom"/>
</dbReference>
<dbReference type="Gene3D" id="3.30.450.40">
    <property type="match status" value="1"/>
</dbReference>
<feature type="domain" description="Histidine kinase" evidence="5">
    <location>
        <begin position="352"/>
        <end position="574"/>
    </location>
</feature>
<evidence type="ECO:0000256" key="2">
    <source>
        <dbReference type="ARBA" id="ARBA00022679"/>
    </source>
</evidence>
<evidence type="ECO:0000256" key="3">
    <source>
        <dbReference type="ARBA" id="ARBA00022777"/>
    </source>
</evidence>
<feature type="modified residue" description="4-aspartylphosphate" evidence="4">
    <location>
        <position position="818"/>
    </location>
</feature>
<evidence type="ECO:0000259" key="8">
    <source>
        <dbReference type="PROSITE" id="PS50113"/>
    </source>
</evidence>
<evidence type="ECO:0000313" key="10">
    <source>
        <dbReference type="Proteomes" id="UP000241769"/>
    </source>
</evidence>
<dbReference type="Pfam" id="PF00072">
    <property type="entry name" value="Response_reg"/>
    <property type="match status" value="1"/>
</dbReference>
<dbReference type="InterPro" id="IPR036097">
    <property type="entry name" value="HisK_dim/P_sf"/>
</dbReference>
<dbReference type="InterPro" id="IPR029016">
    <property type="entry name" value="GAF-like_dom_sf"/>
</dbReference>
<dbReference type="CDD" id="cd00130">
    <property type="entry name" value="PAS"/>
    <property type="match status" value="1"/>
</dbReference>
<protein>
    <submittedName>
        <fullName evidence="9">PAS fold family</fullName>
    </submittedName>
</protein>
<dbReference type="InterPro" id="IPR011006">
    <property type="entry name" value="CheY-like_superfamily"/>
</dbReference>
<dbReference type="SUPFAM" id="SSF47384">
    <property type="entry name" value="Homodimeric domain of signal transducing histidine kinase"/>
    <property type="match status" value="1"/>
</dbReference>
<dbReference type="Gene3D" id="3.30.450.20">
    <property type="entry name" value="PAS domain"/>
    <property type="match status" value="1"/>
</dbReference>
<dbReference type="SUPFAM" id="SSF55781">
    <property type="entry name" value="GAF domain-like"/>
    <property type="match status" value="1"/>
</dbReference>
<dbReference type="Gene3D" id="3.40.50.2300">
    <property type="match status" value="1"/>
</dbReference>
<organism evidence="9 10">
    <name type="scientific">Planoprotostelium fungivorum</name>
    <dbReference type="NCBI Taxonomy" id="1890364"/>
    <lineage>
        <taxon>Eukaryota</taxon>
        <taxon>Amoebozoa</taxon>
        <taxon>Evosea</taxon>
        <taxon>Variosea</taxon>
        <taxon>Cavosteliida</taxon>
        <taxon>Cavosteliaceae</taxon>
        <taxon>Planoprotostelium</taxon>
    </lineage>
</organism>
<evidence type="ECO:0000259" key="6">
    <source>
        <dbReference type="PROSITE" id="PS50110"/>
    </source>
</evidence>
<reference evidence="9 10" key="1">
    <citation type="journal article" date="2018" name="Genome Biol. Evol.">
        <title>Multiple Roots of Fruiting Body Formation in Amoebozoa.</title>
        <authorList>
            <person name="Hillmann F."/>
            <person name="Forbes G."/>
            <person name="Novohradska S."/>
            <person name="Ferling I."/>
            <person name="Riege K."/>
            <person name="Groth M."/>
            <person name="Westermann M."/>
            <person name="Marz M."/>
            <person name="Spaller T."/>
            <person name="Winckler T."/>
            <person name="Schaap P."/>
            <person name="Glockner G."/>
        </authorList>
    </citation>
    <scope>NUCLEOTIDE SEQUENCE [LARGE SCALE GENOMIC DNA]</scope>
    <source>
        <strain evidence="9 10">Jena</strain>
    </source>
</reference>
<evidence type="ECO:0000256" key="4">
    <source>
        <dbReference type="PROSITE-ProRule" id="PRU00169"/>
    </source>
</evidence>
<dbReference type="SMART" id="SM00448">
    <property type="entry name" value="REC"/>
    <property type="match status" value="1"/>
</dbReference>
<dbReference type="InterPro" id="IPR000014">
    <property type="entry name" value="PAS"/>
</dbReference>
<keyword evidence="2" id="KW-0808">Transferase</keyword>
<dbReference type="Pfam" id="PF13426">
    <property type="entry name" value="PAS_9"/>
    <property type="match status" value="1"/>
</dbReference>
<dbReference type="GO" id="GO:0000155">
    <property type="term" value="F:phosphorelay sensor kinase activity"/>
    <property type="evidence" value="ECO:0007669"/>
    <property type="project" value="InterPro"/>
</dbReference>
<dbReference type="SUPFAM" id="SSF52172">
    <property type="entry name" value="CheY-like"/>
    <property type="match status" value="1"/>
</dbReference>
<keyword evidence="10" id="KW-1185">Reference proteome</keyword>
<dbReference type="Pfam" id="PF00512">
    <property type="entry name" value="HisKA"/>
    <property type="match status" value="1"/>
</dbReference>
<dbReference type="SMART" id="SM00387">
    <property type="entry name" value="HATPase_c"/>
    <property type="match status" value="1"/>
</dbReference>
<dbReference type="AlphaFoldDB" id="A0A2P6NEA9"/>
<gene>
    <name evidence="9" type="ORF">PROFUN_10369</name>
</gene>
<dbReference type="InterPro" id="IPR001789">
    <property type="entry name" value="Sig_transdc_resp-reg_receiver"/>
</dbReference>
<dbReference type="CDD" id="cd00082">
    <property type="entry name" value="HisKA"/>
    <property type="match status" value="1"/>
</dbReference>
<dbReference type="PRINTS" id="PR00344">
    <property type="entry name" value="BCTRLSENSOR"/>
</dbReference>
<accession>A0A2P6NEA9</accession>
<comment type="caution">
    <text evidence="9">The sequence shown here is derived from an EMBL/GenBank/DDBJ whole genome shotgun (WGS) entry which is preliminary data.</text>
</comment>
<dbReference type="FunFam" id="3.30.565.10:FF:000010">
    <property type="entry name" value="Sensor histidine kinase RcsC"/>
    <property type="match status" value="1"/>
</dbReference>
<dbReference type="Proteomes" id="UP000241769">
    <property type="component" value="Unassembled WGS sequence"/>
</dbReference>
<dbReference type="InterPro" id="IPR036890">
    <property type="entry name" value="HATPase_C_sf"/>
</dbReference>
<dbReference type="CDD" id="cd16922">
    <property type="entry name" value="HATPase_EvgS-ArcB-TorS-like"/>
    <property type="match status" value="1"/>
</dbReference>
<dbReference type="Gene3D" id="3.30.565.10">
    <property type="entry name" value="Histidine kinase-like ATPase, C-terminal domain"/>
    <property type="match status" value="1"/>
</dbReference>
<name>A0A2P6NEA9_9EUKA</name>
<dbReference type="EMBL" id="MDYQ01000106">
    <property type="protein sequence ID" value="PRP82297.1"/>
    <property type="molecule type" value="Genomic_DNA"/>
</dbReference>
<sequence>MAHEIGDEVVKVALKVAKLTEGETRHAMTSYPIPENELDRMKELSRLKVLGSSPEPEFDRITHLLKRILEVQHCSIILIGAETHWIKSSTCIAAAGTSMDRGAFCSTTIMSDEVLIVTSAKTHPVFSHLNMEFYAGAPLITSKGLRIGTICCFSEENHRELTDSEIATLKDMAYLTVQTLELRLLNLDARQKAEQQKSQIENFQAHRRRLLCGLNTFPEGLFMWNCDDRCMAYINDAFKNITGFSTDEILHVQSQPHVYFLEEESEDTKHIDDLFHSERGDASLELRVRRKDGCLYWMSLHVAPISDDIDDKKYRFGVLTDISGRKETEFELVQSRSLAQQATDAKTSFLANVSHEIRTPLNAICASTEILLKSHQTSDHRDLTQMISSGASSLLSLIEDIFDFRDVNSNRLQLHLLPFHLRKCIEDCIDLSYLRANKKRLSLDYSIEADVPTHIVSDEPRLRQVVTKLLSNAVTFTEEGGVELCIKKGSGREEGKMTIEFHIRDTGIGIPDEAADKLFQTFTQLDDTRTRRYGGTGLGLAMSHRLAKALGGDMWFRSQFGKGSTFVFTIQIEEATSKMEREDLHRVCHIIGSDIERKSLHSLAIDVGLTLASSWGDVQEAREKAKLEKGALVLVGSSQDGQSMDVRDINEIHMLHRSQIDALVMDSKVLPLMVITYPLKLSTLTRRVKEIQSREEEESRRGLLYHETESSKSGRITPIGMEVRGSGSLHGKSSDRIRSISPLRGNPIVHSPIPIVGTKRKEPPPMQLSVLVVEDNRVNQKVMVQILSTMGILPIIANNGQEAIDQVLKTKFDVILMDLQMPVMDGLTASRTIKNMQEIEQKPVIIAITADVLHGIEDKCREHGMNGYLSKPIRRQQILNALEHVASGEAIGRDWIVFSSS</sequence>